<dbReference type="PROSITE" id="PS51257">
    <property type="entry name" value="PROKAR_LIPOPROTEIN"/>
    <property type="match status" value="1"/>
</dbReference>
<sequence>MKKLTQLLVVSAISCSAVIAQASISFMTVDDTKLTSLSDDEMSTLRGGFVTINDESIINIGLSINTAIDGQPILSTHIADLTINNGVLTGKDGTTYEDINPLNLVQVSSNSVVTKPLSGDAVGVVIQNDVNGKIINTETILDIEADVDSFNHQTLFRSRLENSILYNGY</sequence>
<evidence type="ECO:0000313" key="3">
    <source>
        <dbReference type="Proteomes" id="UP000241771"/>
    </source>
</evidence>
<gene>
    <name evidence="2" type="ORF">C9I98_01155</name>
</gene>
<keyword evidence="3" id="KW-1185">Reference proteome</keyword>
<keyword evidence="1" id="KW-0732">Signal</keyword>
<feature type="chain" id="PRO_5015507469" evidence="1">
    <location>
        <begin position="23"/>
        <end position="169"/>
    </location>
</feature>
<dbReference type="AlphaFoldDB" id="A0A2T3P053"/>
<dbReference type="EMBL" id="PYMA01000001">
    <property type="protein sequence ID" value="PSW21904.1"/>
    <property type="molecule type" value="Genomic_DNA"/>
</dbReference>
<proteinExistence type="predicted"/>
<name>A0A2T3P053_9GAMM</name>
<dbReference type="Proteomes" id="UP000241771">
    <property type="component" value="Unassembled WGS sequence"/>
</dbReference>
<evidence type="ECO:0000256" key="1">
    <source>
        <dbReference type="SAM" id="SignalP"/>
    </source>
</evidence>
<protein>
    <submittedName>
        <fullName evidence="2">Uncharacterized protein</fullName>
    </submittedName>
</protein>
<feature type="signal peptide" evidence="1">
    <location>
        <begin position="1"/>
        <end position="22"/>
    </location>
</feature>
<evidence type="ECO:0000313" key="2">
    <source>
        <dbReference type="EMBL" id="PSW21904.1"/>
    </source>
</evidence>
<organism evidence="2 3">
    <name type="scientific">Photobacterium sanctipauli</name>
    <dbReference type="NCBI Taxonomy" id="1342794"/>
    <lineage>
        <taxon>Bacteria</taxon>
        <taxon>Pseudomonadati</taxon>
        <taxon>Pseudomonadota</taxon>
        <taxon>Gammaproteobacteria</taxon>
        <taxon>Vibrionales</taxon>
        <taxon>Vibrionaceae</taxon>
        <taxon>Photobacterium</taxon>
    </lineage>
</organism>
<comment type="caution">
    <text evidence="2">The sequence shown here is derived from an EMBL/GenBank/DDBJ whole genome shotgun (WGS) entry which is preliminary data.</text>
</comment>
<dbReference type="OrthoDB" id="5814522at2"/>
<accession>A0A2T3P053</accession>
<reference evidence="2 3" key="1">
    <citation type="submission" date="2018-01" db="EMBL/GenBank/DDBJ databases">
        <title>Whole genome sequencing of Histamine producing bacteria.</title>
        <authorList>
            <person name="Butler K."/>
        </authorList>
    </citation>
    <scope>NUCLEOTIDE SEQUENCE [LARGE SCALE GENOMIC DNA]</scope>
    <source>
        <strain evidence="2 3">DSM 100436</strain>
    </source>
</reference>
<dbReference type="RefSeq" id="WP_036827149.1">
    <property type="nucleotide sequence ID" value="NZ_JGVO01000824.1"/>
</dbReference>